<evidence type="ECO:0000256" key="1">
    <source>
        <dbReference type="ARBA" id="ARBA00004990"/>
    </source>
</evidence>
<dbReference type="NCBIfam" id="TIGR00018">
    <property type="entry name" value="panC"/>
    <property type="match status" value="1"/>
</dbReference>
<keyword evidence="5 8" id="KW-0547">Nucleotide-binding</keyword>
<feature type="binding site" evidence="8">
    <location>
        <position position="177"/>
    </location>
    <ligand>
        <name>(R)-pantoate</name>
        <dbReference type="ChEBI" id="CHEBI:15980"/>
    </ligand>
</feature>
<feature type="binding site" evidence="8">
    <location>
        <begin position="30"/>
        <end position="37"/>
    </location>
    <ligand>
        <name>ATP</name>
        <dbReference type="ChEBI" id="CHEBI:30616"/>
    </ligand>
</feature>
<accession>A0ABP8K212</accession>
<evidence type="ECO:0000313" key="10">
    <source>
        <dbReference type="Proteomes" id="UP001500936"/>
    </source>
</evidence>
<keyword evidence="6 8" id="KW-0067">ATP-binding</keyword>
<feature type="binding site" evidence="8">
    <location>
        <position position="85"/>
    </location>
    <ligand>
        <name>(R)-pantoate</name>
        <dbReference type="ChEBI" id="CHEBI:15980"/>
    </ligand>
</feature>
<evidence type="ECO:0000256" key="3">
    <source>
        <dbReference type="ARBA" id="ARBA00022598"/>
    </source>
</evidence>
<keyword evidence="10" id="KW-1185">Reference proteome</keyword>
<keyword evidence="8" id="KW-0963">Cytoplasm</keyword>
<dbReference type="Pfam" id="PF02569">
    <property type="entry name" value="Pantoate_ligase"/>
    <property type="match status" value="2"/>
</dbReference>
<dbReference type="InterPro" id="IPR003721">
    <property type="entry name" value="Pantoate_ligase"/>
</dbReference>
<evidence type="ECO:0000256" key="5">
    <source>
        <dbReference type="ARBA" id="ARBA00022741"/>
    </source>
</evidence>
<evidence type="ECO:0000256" key="8">
    <source>
        <dbReference type="HAMAP-Rule" id="MF_00158"/>
    </source>
</evidence>
<comment type="function">
    <text evidence="8">Catalyzes the condensation of pantoate with beta-alanine in an ATP-dependent reaction via a pantoyl-adenylate intermediate.</text>
</comment>
<dbReference type="Proteomes" id="UP001500936">
    <property type="component" value="Unassembled WGS sequence"/>
</dbReference>
<comment type="pathway">
    <text evidence="1 8">Cofactor biosynthesis; (R)-pantothenate biosynthesis; (R)-pantothenate from (R)-pantoate and beta-alanine: step 1/1.</text>
</comment>
<name>A0ABP8K212_9BACT</name>
<dbReference type="GO" id="GO:0016874">
    <property type="term" value="F:ligase activity"/>
    <property type="evidence" value="ECO:0007669"/>
    <property type="project" value="UniProtKB-KW"/>
</dbReference>
<evidence type="ECO:0000313" key="9">
    <source>
        <dbReference type="EMBL" id="GAA4399375.1"/>
    </source>
</evidence>
<evidence type="ECO:0000256" key="2">
    <source>
        <dbReference type="ARBA" id="ARBA00009256"/>
    </source>
</evidence>
<evidence type="ECO:0000256" key="4">
    <source>
        <dbReference type="ARBA" id="ARBA00022655"/>
    </source>
</evidence>
<comment type="miscellaneous">
    <text evidence="8">The reaction proceeds by a bi uni uni bi ping pong mechanism.</text>
</comment>
<dbReference type="PANTHER" id="PTHR21299:SF1">
    <property type="entry name" value="PANTOATE--BETA-ALANINE LIGASE"/>
    <property type="match status" value="1"/>
</dbReference>
<dbReference type="Gene3D" id="3.30.1300.10">
    <property type="entry name" value="Pantoate-beta-alanine ligase, C-terminal domain"/>
    <property type="match status" value="1"/>
</dbReference>
<sequence>MERFDTIFALRQYLQTTRQAGRRIGLVPTMGALHDGHLSLIEAARQGDRLPHPASGPAELTHDPVAKNQVSHDLVVCSIFVNPTQFNNPEDLARYPRTLDDDCRLLEAAGCDVVFAPSVDEMYLEQPTLRLQFGELETSMEGAFRPGHFNGVGIVVAKLFHMVQPDVAYFGQKDLQQVAVVRRLIRDLSFPISLIRCDTVREADGLAMSSRNRLLSPDERQQATTLFKALSLARELMSEGHSTVQAKAAVTNLFVNRPEFRLEYVDVVNADTLRPVAEQQAPGQTAICLAAQLGQVRLIDNLVF</sequence>
<dbReference type="Gene3D" id="3.40.50.620">
    <property type="entry name" value="HUPs"/>
    <property type="match status" value="1"/>
</dbReference>
<feature type="binding site" evidence="8">
    <location>
        <position position="200"/>
    </location>
    <ligand>
        <name>ATP</name>
        <dbReference type="ChEBI" id="CHEBI:30616"/>
    </ligand>
</feature>
<evidence type="ECO:0000256" key="6">
    <source>
        <dbReference type="ARBA" id="ARBA00022840"/>
    </source>
</evidence>
<gene>
    <name evidence="8 9" type="primary">panC</name>
    <name evidence="9" type="ORF">GCM10023187_11100</name>
</gene>
<comment type="caution">
    <text evidence="9">The sequence shown here is derived from an EMBL/GenBank/DDBJ whole genome shotgun (WGS) entry which is preliminary data.</text>
</comment>
<feature type="binding site" evidence="8">
    <location>
        <begin position="208"/>
        <end position="211"/>
    </location>
    <ligand>
        <name>ATP</name>
        <dbReference type="ChEBI" id="CHEBI:30616"/>
    </ligand>
</feature>
<proteinExistence type="inferred from homology"/>
<evidence type="ECO:0000256" key="7">
    <source>
        <dbReference type="ARBA" id="ARBA00048258"/>
    </source>
</evidence>
<feature type="binding site" evidence="8">
    <location>
        <position position="85"/>
    </location>
    <ligand>
        <name>beta-alanine</name>
        <dbReference type="ChEBI" id="CHEBI:57966"/>
    </ligand>
</feature>
<comment type="subcellular location">
    <subcellularLocation>
        <location evidence="8">Cytoplasm</location>
    </subcellularLocation>
</comment>
<comment type="subunit">
    <text evidence="8">Homodimer.</text>
</comment>
<dbReference type="EMBL" id="BAABHB010000002">
    <property type="protein sequence ID" value="GAA4399375.1"/>
    <property type="molecule type" value="Genomic_DNA"/>
</dbReference>
<reference evidence="10" key="1">
    <citation type="journal article" date="2019" name="Int. J. Syst. Evol. Microbiol.">
        <title>The Global Catalogue of Microorganisms (GCM) 10K type strain sequencing project: providing services to taxonomists for standard genome sequencing and annotation.</title>
        <authorList>
            <consortium name="The Broad Institute Genomics Platform"/>
            <consortium name="The Broad Institute Genome Sequencing Center for Infectious Disease"/>
            <person name="Wu L."/>
            <person name="Ma J."/>
        </authorList>
    </citation>
    <scope>NUCLEOTIDE SEQUENCE [LARGE SCALE GENOMIC DNA]</scope>
    <source>
        <strain evidence="10">JCM 17925</strain>
    </source>
</reference>
<dbReference type="HAMAP" id="MF_00158">
    <property type="entry name" value="PanC"/>
    <property type="match status" value="1"/>
</dbReference>
<dbReference type="SUPFAM" id="SSF52374">
    <property type="entry name" value="Nucleotidylyl transferase"/>
    <property type="match status" value="1"/>
</dbReference>
<comment type="similarity">
    <text evidence="2 8">Belongs to the pantothenate synthetase family.</text>
</comment>
<dbReference type="EC" id="6.3.2.1" evidence="8"/>
<feature type="active site" description="Proton donor" evidence="8">
    <location>
        <position position="37"/>
    </location>
</feature>
<feature type="binding site" evidence="8">
    <location>
        <begin position="171"/>
        <end position="174"/>
    </location>
    <ligand>
        <name>ATP</name>
        <dbReference type="ChEBI" id="CHEBI:30616"/>
    </ligand>
</feature>
<dbReference type="RefSeq" id="WP_345264782.1">
    <property type="nucleotide sequence ID" value="NZ_BAABHB010000002.1"/>
</dbReference>
<protein>
    <recommendedName>
        <fullName evidence="8">Pantothenate synthetase</fullName>
        <shortName evidence="8">PS</shortName>
        <ecNumber evidence="8">6.3.2.1</ecNumber>
    </recommendedName>
    <alternativeName>
        <fullName evidence="8">Pantoate--beta-alanine ligase</fullName>
    </alternativeName>
    <alternativeName>
        <fullName evidence="8">Pantoate-activating enzyme</fullName>
    </alternativeName>
</protein>
<keyword evidence="3 8" id="KW-0436">Ligase</keyword>
<organism evidence="9 10">
    <name type="scientific">Nibrella viscosa</name>
    <dbReference type="NCBI Taxonomy" id="1084524"/>
    <lineage>
        <taxon>Bacteria</taxon>
        <taxon>Pseudomonadati</taxon>
        <taxon>Bacteroidota</taxon>
        <taxon>Cytophagia</taxon>
        <taxon>Cytophagales</taxon>
        <taxon>Spirosomataceae</taxon>
        <taxon>Nibrella</taxon>
    </lineage>
</organism>
<keyword evidence="4 8" id="KW-0566">Pantothenate biosynthesis</keyword>
<dbReference type="InterPro" id="IPR042176">
    <property type="entry name" value="Pantoate_ligase_C"/>
</dbReference>
<dbReference type="PANTHER" id="PTHR21299">
    <property type="entry name" value="CYTIDYLATE KINASE/PANTOATE-BETA-ALANINE LIGASE"/>
    <property type="match status" value="1"/>
</dbReference>
<dbReference type="CDD" id="cd00560">
    <property type="entry name" value="PanC"/>
    <property type="match status" value="1"/>
</dbReference>
<comment type="catalytic activity">
    <reaction evidence="7 8">
        <text>(R)-pantoate + beta-alanine + ATP = (R)-pantothenate + AMP + diphosphate + H(+)</text>
        <dbReference type="Rhea" id="RHEA:10912"/>
        <dbReference type="ChEBI" id="CHEBI:15378"/>
        <dbReference type="ChEBI" id="CHEBI:15980"/>
        <dbReference type="ChEBI" id="CHEBI:29032"/>
        <dbReference type="ChEBI" id="CHEBI:30616"/>
        <dbReference type="ChEBI" id="CHEBI:33019"/>
        <dbReference type="ChEBI" id="CHEBI:57966"/>
        <dbReference type="ChEBI" id="CHEBI:456215"/>
        <dbReference type="EC" id="6.3.2.1"/>
    </reaction>
</comment>
<dbReference type="InterPro" id="IPR014729">
    <property type="entry name" value="Rossmann-like_a/b/a_fold"/>
</dbReference>